<dbReference type="SUPFAM" id="SSF54523">
    <property type="entry name" value="Pili subunits"/>
    <property type="match status" value="1"/>
</dbReference>
<keyword evidence="4 6" id="KW-1133">Transmembrane helix</keyword>
<comment type="caution">
    <text evidence="7">The sequence shown here is derived from an EMBL/GenBank/DDBJ whole genome shotgun (WGS) entry which is preliminary data.</text>
</comment>
<sequence>MNRQRGFTLVELIIVMVLVGVIAGILVLQIRPAMQSYLAIRQRVNLTSQADAALRRILWEVRTAVPNSLRYTFDGAQSQCIEFVPTRDGGRFRTALDYGTDPANPGGKALDRDTPTTTFNTLTSHDASLVGDYLFIGNVNGNDVYDTANSWQIQKVDPAAKPADGKNLITLATAATLPPGYEGGRFVVIPASERAVTYTCTKPGTDPNGTGTASIYRVTGYAPGTTPAKTCPTGAAVLVAKVSDCNILYHESQGVTQQSGYMQLRLGLSEGGETVRLTMGAHVENTP</sequence>
<feature type="transmembrane region" description="Helical" evidence="6">
    <location>
        <begin position="6"/>
        <end position="28"/>
    </location>
</feature>
<dbReference type="Pfam" id="PF07963">
    <property type="entry name" value="N_methyl"/>
    <property type="match status" value="1"/>
</dbReference>
<dbReference type="Proteomes" id="UP001165263">
    <property type="component" value="Unassembled WGS sequence"/>
</dbReference>
<comment type="subcellular location">
    <subcellularLocation>
        <location evidence="1">Membrane</location>
        <topology evidence="1">Single-pass membrane protein</topology>
    </subcellularLocation>
</comment>
<evidence type="ECO:0000256" key="2">
    <source>
        <dbReference type="ARBA" id="ARBA00022481"/>
    </source>
</evidence>
<dbReference type="InterPro" id="IPR002416">
    <property type="entry name" value="T2SS_protein-GspH"/>
</dbReference>
<dbReference type="InterPro" id="IPR045584">
    <property type="entry name" value="Pilin-like"/>
</dbReference>
<evidence type="ECO:0000313" key="8">
    <source>
        <dbReference type="Proteomes" id="UP001165263"/>
    </source>
</evidence>
<keyword evidence="8" id="KW-1185">Reference proteome</keyword>
<evidence type="ECO:0000256" key="1">
    <source>
        <dbReference type="ARBA" id="ARBA00004167"/>
    </source>
</evidence>
<accession>A0ABT2C7G8</accession>
<dbReference type="PROSITE" id="PS00409">
    <property type="entry name" value="PROKAR_NTER_METHYL"/>
    <property type="match status" value="1"/>
</dbReference>
<protein>
    <submittedName>
        <fullName evidence="7">Prepilin-type N-terminal cleavage/methylation domain-containing protein</fullName>
    </submittedName>
</protein>
<name>A0ABT2C7G8_9BURK</name>
<dbReference type="InterPro" id="IPR012902">
    <property type="entry name" value="N_methyl_site"/>
</dbReference>
<evidence type="ECO:0000256" key="3">
    <source>
        <dbReference type="ARBA" id="ARBA00022692"/>
    </source>
</evidence>
<organism evidence="7 8">
    <name type="scientific">Telluria mixta</name>
    <dbReference type="NCBI Taxonomy" id="34071"/>
    <lineage>
        <taxon>Bacteria</taxon>
        <taxon>Pseudomonadati</taxon>
        <taxon>Pseudomonadota</taxon>
        <taxon>Betaproteobacteria</taxon>
        <taxon>Burkholderiales</taxon>
        <taxon>Oxalobacteraceae</taxon>
        <taxon>Telluria group</taxon>
        <taxon>Telluria</taxon>
    </lineage>
</organism>
<reference evidence="7" key="1">
    <citation type="submission" date="2022-08" db="EMBL/GenBank/DDBJ databases">
        <title>Reclassification of Massilia species as members of the genera Telluria, Duganella, Pseudoduganella, Mokoshia gen. nov. and Zemynaea gen. nov. using orthogonal and non-orthogonal genome-based approaches.</title>
        <authorList>
            <person name="Bowman J.P."/>
        </authorList>
    </citation>
    <scope>NUCLEOTIDE SEQUENCE</scope>
    <source>
        <strain evidence="7">LMG 11547</strain>
    </source>
</reference>
<dbReference type="RefSeq" id="WP_259452279.1">
    <property type="nucleotide sequence ID" value="NZ_CP119520.1"/>
</dbReference>
<keyword evidence="5 6" id="KW-0472">Membrane</keyword>
<evidence type="ECO:0000256" key="6">
    <source>
        <dbReference type="SAM" id="Phobius"/>
    </source>
</evidence>
<gene>
    <name evidence="7" type="ORF">NX786_28565</name>
</gene>
<evidence type="ECO:0000256" key="5">
    <source>
        <dbReference type="ARBA" id="ARBA00023136"/>
    </source>
</evidence>
<dbReference type="Gene3D" id="3.30.700.10">
    <property type="entry name" value="Glycoprotein, Type 4 Pilin"/>
    <property type="match status" value="1"/>
</dbReference>
<keyword evidence="2" id="KW-0488">Methylation</keyword>
<dbReference type="NCBIfam" id="TIGR02532">
    <property type="entry name" value="IV_pilin_GFxxxE"/>
    <property type="match status" value="1"/>
</dbReference>
<keyword evidence="3 6" id="KW-0812">Transmembrane</keyword>
<dbReference type="EMBL" id="JANUHC010000013">
    <property type="protein sequence ID" value="MCS0633297.1"/>
    <property type="molecule type" value="Genomic_DNA"/>
</dbReference>
<dbReference type="PRINTS" id="PR00885">
    <property type="entry name" value="BCTERIALGSPH"/>
</dbReference>
<proteinExistence type="predicted"/>
<evidence type="ECO:0000256" key="4">
    <source>
        <dbReference type="ARBA" id="ARBA00022989"/>
    </source>
</evidence>
<evidence type="ECO:0000313" key="7">
    <source>
        <dbReference type="EMBL" id="MCS0633297.1"/>
    </source>
</evidence>